<name>A0A1W2C2W6_9FIRM</name>
<dbReference type="InterPro" id="IPR036291">
    <property type="entry name" value="NAD(P)-bd_dom_sf"/>
</dbReference>
<dbReference type="PRINTS" id="PR00081">
    <property type="entry name" value="GDHRDH"/>
</dbReference>
<keyword evidence="4" id="KW-1185">Reference proteome</keyword>
<reference evidence="3 4" key="1">
    <citation type="submission" date="2017-04" db="EMBL/GenBank/DDBJ databases">
        <authorList>
            <person name="Afonso C.L."/>
            <person name="Miller P.J."/>
            <person name="Scott M.A."/>
            <person name="Spackman E."/>
            <person name="Goraichik I."/>
            <person name="Dimitrov K.M."/>
            <person name="Suarez D.L."/>
            <person name="Swayne D.E."/>
        </authorList>
    </citation>
    <scope>NUCLEOTIDE SEQUENCE [LARGE SCALE GENOMIC DNA]</scope>
    <source>
        <strain evidence="3 4">DSM 12816</strain>
    </source>
</reference>
<dbReference type="Pfam" id="PF13561">
    <property type="entry name" value="adh_short_C2"/>
    <property type="match status" value="1"/>
</dbReference>
<dbReference type="OrthoDB" id="9803333at2"/>
<dbReference type="GO" id="GO:0006633">
    <property type="term" value="P:fatty acid biosynthetic process"/>
    <property type="evidence" value="ECO:0007669"/>
    <property type="project" value="TreeGrafter"/>
</dbReference>
<dbReference type="GO" id="GO:0016616">
    <property type="term" value="F:oxidoreductase activity, acting on the CH-OH group of donors, NAD or NADP as acceptor"/>
    <property type="evidence" value="ECO:0007669"/>
    <property type="project" value="TreeGrafter"/>
</dbReference>
<organism evidence="3 4">
    <name type="scientific">Papillibacter cinnamivorans DSM 12816</name>
    <dbReference type="NCBI Taxonomy" id="1122930"/>
    <lineage>
        <taxon>Bacteria</taxon>
        <taxon>Bacillati</taxon>
        <taxon>Bacillota</taxon>
        <taxon>Clostridia</taxon>
        <taxon>Eubacteriales</taxon>
        <taxon>Oscillospiraceae</taxon>
        <taxon>Papillibacter</taxon>
    </lineage>
</organism>
<dbReference type="Gene3D" id="3.40.50.720">
    <property type="entry name" value="NAD(P)-binding Rossmann-like Domain"/>
    <property type="match status" value="1"/>
</dbReference>
<sequence>MNRLEGKICIVTGAAQGIGRAIAELFAKEGAEMVFAADMQEAAYPEKNIRAVRLNTTDREGVNKLVADIVGEYSHIDVVVNNAGITRDALTPKMTEEQWNLVLDVNLKGPHYMAAAVGPVMMAQGGGSIVSISSIIGLYGNVGQVNYAATKSGIIAMSKCWTKEFSRKGAQVRANAVAPGFILTPILKSMPDEILDGMKNKTLFKKLGSPEDIANAVLFLAGDESRYMTGQVLEVSGGISL</sequence>
<comment type="similarity">
    <text evidence="1">Belongs to the short-chain dehydrogenases/reductases (SDR) family.</text>
</comment>
<dbReference type="PANTHER" id="PTHR42760">
    <property type="entry name" value="SHORT-CHAIN DEHYDROGENASES/REDUCTASES FAMILY MEMBER"/>
    <property type="match status" value="1"/>
</dbReference>
<dbReference type="STRING" id="1122930.SAMN02745168_2522"/>
<dbReference type="SUPFAM" id="SSF51735">
    <property type="entry name" value="NAD(P)-binding Rossmann-fold domains"/>
    <property type="match status" value="1"/>
</dbReference>
<dbReference type="InterPro" id="IPR002347">
    <property type="entry name" value="SDR_fam"/>
</dbReference>
<protein>
    <submittedName>
        <fullName evidence="3">3-oxoacyl-[acyl-carrier-protein] reductase</fullName>
    </submittedName>
</protein>
<dbReference type="FunFam" id="3.40.50.720:FF:000173">
    <property type="entry name" value="3-oxoacyl-[acyl-carrier protein] reductase"/>
    <property type="match status" value="1"/>
</dbReference>
<accession>A0A1W2C2W6</accession>
<dbReference type="RefSeq" id="WP_084235199.1">
    <property type="nucleotide sequence ID" value="NZ_FWXW01000007.1"/>
</dbReference>
<dbReference type="EMBL" id="FWXW01000007">
    <property type="protein sequence ID" value="SMC79500.1"/>
    <property type="molecule type" value="Genomic_DNA"/>
</dbReference>
<proteinExistence type="inferred from homology"/>
<evidence type="ECO:0000256" key="1">
    <source>
        <dbReference type="ARBA" id="ARBA00006484"/>
    </source>
</evidence>
<dbReference type="PANTHER" id="PTHR42760:SF83">
    <property type="entry name" value="(3R)-3-HYDROXYACYL-COA DEHYDROGENASE"/>
    <property type="match status" value="1"/>
</dbReference>
<evidence type="ECO:0000256" key="2">
    <source>
        <dbReference type="ARBA" id="ARBA00023002"/>
    </source>
</evidence>
<evidence type="ECO:0000313" key="3">
    <source>
        <dbReference type="EMBL" id="SMC79500.1"/>
    </source>
</evidence>
<dbReference type="Proteomes" id="UP000192790">
    <property type="component" value="Unassembled WGS sequence"/>
</dbReference>
<dbReference type="PRINTS" id="PR00080">
    <property type="entry name" value="SDRFAMILY"/>
</dbReference>
<dbReference type="AlphaFoldDB" id="A0A1W2C2W6"/>
<keyword evidence="2" id="KW-0560">Oxidoreductase</keyword>
<dbReference type="GO" id="GO:0048038">
    <property type="term" value="F:quinone binding"/>
    <property type="evidence" value="ECO:0007669"/>
    <property type="project" value="TreeGrafter"/>
</dbReference>
<evidence type="ECO:0000313" key="4">
    <source>
        <dbReference type="Proteomes" id="UP000192790"/>
    </source>
</evidence>
<gene>
    <name evidence="3" type="ORF">SAMN02745168_2522</name>
</gene>